<feature type="compositionally biased region" description="Polar residues" evidence="1">
    <location>
        <begin position="1"/>
        <end position="20"/>
    </location>
</feature>
<evidence type="ECO:0000313" key="2">
    <source>
        <dbReference type="EMBL" id="SPD04964.1"/>
    </source>
</evidence>
<gene>
    <name evidence="2" type="ORF">FSB_LOCUS32846</name>
</gene>
<feature type="region of interest" description="Disordered" evidence="1">
    <location>
        <begin position="1"/>
        <end position="32"/>
    </location>
</feature>
<organism evidence="2">
    <name type="scientific">Fagus sylvatica</name>
    <name type="common">Beechnut</name>
    <dbReference type="NCBI Taxonomy" id="28930"/>
    <lineage>
        <taxon>Eukaryota</taxon>
        <taxon>Viridiplantae</taxon>
        <taxon>Streptophyta</taxon>
        <taxon>Embryophyta</taxon>
        <taxon>Tracheophyta</taxon>
        <taxon>Spermatophyta</taxon>
        <taxon>Magnoliopsida</taxon>
        <taxon>eudicotyledons</taxon>
        <taxon>Gunneridae</taxon>
        <taxon>Pentapetalae</taxon>
        <taxon>rosids</taxon>
        <taxon>fabids</taxon>
        <taxon>Fagales</taxon>
        <taxon>Fagaceae</taxon>
        <taxon>Fagus</taxon>
    </lineage>
</organism>
<accession>A0A2N9H053</accession>
<feature type="region of interest" description="Disordered" evidence="1">
    <location>
        <begin position="144"/>
        <end position="175"/>
    </location>
</feature>
<evidence type="ECO:0000256" key="1">
    <source>
        <dbReference type="SAM" id="MobiDB-lite"/>
    </source>
</evidence>
<dbReference type="EMBL" id="OIVN01002601">
    <property type="protein sequence ID" value="SPD04964.1"/>
    <property type="molecule type" value="Genomic_DNA"/>
</dbReference>
<dbReference type="AlphaFoldDB" id="A0A2N9H053"/>
<name>A0A2N9H053_FAGSY</name>
<reference evidence="2" key="1">
    <citation type="submission" date="2018-02" db="EMBL/GenBank/DDBJ databases">
        <authorList>
            <person name="Cohen D.B."/>
            <person name="Kent A.D."/>
        </authorList>
    </citation>
    <scope>NUCLEOTIDE SEQUENCE</scope>
</reference>
<proteinExistence type="predicted"/>
<feature type="compositionally biased region" description="Basic and acidic residues" evidence="1">
    <location>
        <begin position="324"/>
        <end position="334"/>
    </location>
</feature>
<feature type="compositionally biased region" description="Polar residues" evidence="1">
    <location>
        <begin position="146"/>
        <end position="174"/>
    </location>
</feature>
<feature type="region of interest" description="Disordered" evidence="1">
    <location>
        <begin position="301"/>
        <end position="334"/>
    </location>
</feature>
<protein>
    <submittedName>
        <fullName evidence="2">Uncharacterized protein</fullName>
    </submittedName>
</protein>
<sequence>MQAESQGSQTAHRSQGTICPNHSFKRFHSHDPRQKIKKKVHFGPTLDLKPFVSGSYVRGRSEIYSLWGFGSRGLEHKLWPPILALFALKMASGTISMTTRLPRSEKRVLEQQAYMFFYVHDRRNIVPRKPPTDVAQKDNLKAKANGNRTSSTFNQGSKETVQNGPVEKQLSSATPAAAIRKDASNGVPSMAPLVKDQFRKTWPVTMAEKGFCSENFSKAPFKQTPQRDFLLDIPGGGALHPIHWLRLHVVGLFTVLEAAKKGANAAAAAKGNINSNGDCLMDVIIDGEFRQRVDEGGTVLAPDKQLDKNSGSSSSLLSNQWEAGRSDGPKDSKREVMQNGLMSMLTRGLEETVVSHWDGIELPPCQTAASNDVESTSIGLRTR</sequence>